<evidence type="ECO:0000313" key="2">
    <source>
        <dbReference type="Proteomes" id="UP000595101"/>
    </source>
</evidence>
<evidence type="ECO:0000313" key="1">
    <source>
        <dbReference type="EMBL" id="QPR55148.1"/>
    </source>
</evidence>
<dbReference type="EMBL" id="CP065745">
    <property type="protein sequence ID" value="QPR55148.1"/>
    <property type="molecule type" value="Genomic_DNA"/>
</dbReference>
<gene>
    <name evidence="1" type="ORF">I6G90_01500</name>
</gene>
<dbReference type="GeneID" id="60784240"/>
<reference evidence="1 2" key="1">
    <citation type="submission" date="2020-12" db="EMBL/GenBank/DDBJ databases">
        <title>FDA dAtabase for Regulatory Grade micrObial Sequences (FDA-ARGOS): Supporting development and validation of Infectious Disease Dx tests.</title>
        <authorList>
            <person name="Sproer C."/>
            <person name="Gronow S."/>
            <person name="Severitt S."/>
            <person name="Schroder I."/>
            <person name="Tallon L."/>
            <person name="Sadzewicz L."/>
            <person name="Zhao X."/>
            <person name="Boylan J."/>
            <person name="Ott S."/>
            <person name="Bowen H."/>
            <person name="Vavikolanu K."/>
            <person name="Mehta A."/>
            <person name="Aluvathingal J."/>
            <person name="Nadendla S."/>
            <person name="Lowell S."/>
            <person name="Myers T."/>
            <person name="Yan Y."/>
            <person name="Sichtig H."/>
        </authorList>
    </citation>
    <scope>NUCLEOTIDE SEQUENCE [LARGE SCALE GENOMIC DNA]</scope>
    <source>
        <strain evidence="1 2">FDAARGOS_933</strain>
    </source>
</reference>
<protein>
    <submittedName>
        <fullName evidence="1">Uncharacterized protein</fullName>
    </submittedName>
</protein>
<accession>A0A7T2UNL6</accession>
<dbReference type="Proteomes" id="UP000595101">
    <property type="component" value="Chromosome"/>
</dbReference>
<sequence length="196" mass="22210">MVGSRANKNKTEIAWLWITQGFEFDSVLLSKQVSVTRNYASRLVKKWHESGHLMLIGCQGVTRYYRVNQTAISSMPPGWGAEPVSTNEKRHAPMKSRQQKMWNSMKINKTVSKSGLVMSSGATVHTVAGYLHALVNTGYLKRLNSTCSDKHMPSRYVLVRDTGRYAPIVRKNGCWDQNQQRLYPFLVEEGEHGHVA</sequence>
<organism evidence="1 2">
    <name type="scientific">Aeromonas allosaccharophila</name>
    <dbReference type="NCBI Taxonomy" id="656"/>
    <lineage>
        <taxon>Bacteria</taxon>
        <taxon>Pseudomonadati</taxon>
        <taxon>Pseudomonadota</taxon>
        <taxon>Gammaproteobacteria</taxon>
        <taxon>Aeromonadales</taxon>
        <taxon>Aeromonadaceae</taxon>
        <taxon>Aeromonas</taxon>
    </lineage>
</organism>
<dbReference type="RefSeq" id="WP_197929417.1">
    <property type="nucleotide sequence ID" value="NZ_CP065745.1"/>
</dbReference>
<proteinExistence type="predicted"/>
<name>A0A7T2UNL6_9GAMM</name>
<dbReference type="AlphaFoldDB" id="A0A7T2UNL6"/>
<dbReference type="KEGG" id="aall:I6G90_01500"/>